<sequence length="126" mass="14909">MEFRVDSKEENKAYTNINMPILKVLSDNDYPSELTIICGTNCLVFMELSGIDVSECKEFYGCYTIMEYMILYNFMHTEYYLDINGRKIEIYFRGDYRYDGENDPYLYELADGDIVFINLLPQEQSD</sequence>
<evidence type="ECO:0000313" key="1">
    <source>
        <dbReference type="EMBL" id="KAJ2848301.1"/>
    </source>
</evidence>
<evidence type="ECO:0000313" key="2">
    <source>
        <dbReference type="Proteomes" id="UP001139887"/>
    </source>
</evidence>
<organism evidence="1 2">
    <name type="scientific">Coemansia brasiliensis</name>
    <dbReference type="NCBI Taxonomy" id="2650707"/>
    <lineage>
        <taxon>Eukaryota</taxon>
        <taxon>Fungi</taxon>
        <taxon>Fungi incertae sedis</taxon>
        <taxon>Zoopagomycota</taxon>
        <taxon>Kickxellomycotina</taxon>
        <taxon>Kickxellomycetes</taxon>
        <taxon>Kickxellales</taxon>
        <taxon>Kickxellaceae</taxon>
        <taxon>Coemansia</taxon>
    </lineage>
</organism>
<proteinExistence type="predicted"/>
<dbReference type="OrthoDB" id="10348758at2759"/>
<dbReference type="Proteomes" id="UP001139887">
    <property type="component" value="Unassembled WGS sequence"/>
</dbReference>
<keyword evidence="2" id="KW-1185">Reference proteome</keyword>
<comment type="caution">
    <text evidence="1">The sequence shown here is derived from an EMBL/GenBank/DDBJ whole genome shotgun (WGS) entry which is preliminary data.</text>
</comment>
<dbReference type="AlphaFoldDB" id="A0A9W8LZT7"/>
<reference evidence="1" key="1">
    <citation type="submission" date="2022-07" db="EMBL/GenBank/DDBJ databases">
        <title>Phylogenomic reconstructions and comparative analyses of Kickxellomycotina fungi.</title>
        <authorList>
            <person name="Reynolds N.K."/>
            <person name="Stajich J.E."/>
            <person name="Barry K."/>
            <person name="Grigoriev I.V."/>
            <person name="Crous P."/>
            <person name="Smith M.E."/>
        </authorList>
    </citation>
    <scope>NUCLEOTIDE SEQUENCE</scope>
    <source>
        <strain evidence="1">NRRL 1566</strain>
    </source>
</reference>
<name>A0A9W8LZT7_9FUNG</name>
<protein>
    <submittedName>
        <fullName evidence="1">Uncharacterized protein</fullName>
    </submittedName>
</protein>
<dbReference type="EMBL" id="JANBUW010000185">
    <property type="protein sequence ID" value="KAJ2848301.1"/>
    <property type="molecule type" value="Genomic_DNA"/>
</dbReference>
<accession>A0A9W8LZT7</accession>
<gene>
    <name evidence="1" type="ORF">IWW36_003383</name>
</gene>